<evidence type="ECO:0000313" key="3">
    <source>
        <dbReference type="Proteomes" id="UP000182589"/>
    </source>
</evidence>
<evidence type="ECO:0000313" key="2">
    <source>
        <dbReference type="EMBL" id="SDW56671.1"/>
    </source>
</evidence>
<dbReference type="Pfam" id="PF07293">
    <property type="entry name" value="DUF1450"/>
    <property type="match status" value="1"/>
</dbReference>
<reference evidence="3" key="2">
    <citation type="submission" date="2016-10" db="EMBL/GenBank/DDBJ databases">
        <authorList>
            <person name="Varghese N."/>
        </authorList>
    </citation>
    <scope>NUCLEOTIDE SEQUENCE [LARGE SCALE GENOMIC DNA]</scope>
    <source>
        <strain evidence="3">DSM 12489</strain>
    </source>
</reference>
<gene>
    <name evidence="1" type="ORF">Heshes_20700</name>
    <name evidence="2" type="ORF">SAMN04489725_10838</name>
</gene>
<dbReference type="AlphaFoldDB" id="A0A1H2UKR9"/>
<dbReference type="RefSeq" id="WP_074693063.1">
    <property type="nucleotide sequence ID" value="NZ_BSRA01000011.1"/>
</dbReference>
<sequence length="76" mass="8930">MSERVLCIEWCVKNERFGTREAMESIVDKPVGHRRYACLDLCEICMRQPFVVIDDHVVTAADARTLREMLRHPNLR</sequence>
<dbReference type="Proteomes" id="UP001157137">
    <property type="component" value="Unassembled WGS sequence"/>
</dbReference>
<reference evidence="2" key="1">
    <citation type="submission" date="2016-10" db="EMBL/GenBank/DDBJ databases">
        <authorList>
            <person name="de Groot N.N."/>
        </authorList>
    </citation>
    <scope>NUCLEOTIDE SEQUENCE [LARGE SCALE GENOMIC DNA]</scope>
    <source>
        <strain evidence="2">DSM 12489</strain>
    </source>
</reference>
<dbReference type="EMBL" id="BSRA01000011">
    <property type="protein sequence ID" value="GLV14386.1"/>
    <property type="molecule type" value="Genomic_DNA"/>
</dbReference>
<dbReference type="InterPro" id="IPR009910">
    <property type="entry name" value="DUF1450"/>
</dbReference>
<dbReference type="STRING" id="89784.SAMN04489725_10838"/>
<name>A0A1H2UKR9_9BACL</name>
<keyword evidence="3" id="KW-1185">Reference proteome</keyword>
<proteinExistence type="predicted"/>
<dbReference type="Proteomes" id="UP000182589">
    <property type="component" value="Unassembled WGS sequence"/>
</dbReference>
<organism evidence="2 3">
    <name type="scientific">Alicyclobacillus hesperidum</name>
    <dbReference type="NCBI Taxonomy" id="89784"/>
    <lineage>
        <taxon>Bacteria</taxon>
        <taxon>Bacillati</taxon>
        <taxon>Bacillota</taxon>
        <taxon>Bacilli</taxon>
        <taxon>Bacillales</taxon>
        <taxon>Alicyclobacillaceae</taxon>
        <taxon>Alicyclobacillus</taxon>
    </lineage>
</organism>
<reference evidence="1" key="3">
    <citation type="submission" date="2023-02" db="EMBL/GenBank/DDBJ databases">
        <title>Proposal of a novel subspecies: Alicyclobacillus hesperidum subspecies aegle.</title>
        <authorList>
            <person name="Goto K."/>
            <person name="Fujii T."/>
            <person name="Yasui K."/>
            <person name="Mochida K."/>
            <person name="Kato-Tanaka Y."/>
            <person name="Morohoshi S."/>
            <person name="An S.Y."/>
            <person name="Kasai H."/>
            <person name="Yokota A."/>
        </authorList>
    </citation>
    <scope>NUCLEOTIDE SEQUENCE</scope>
    <source>
        <strain evidence="1">DSM 12766</strain>
    </source>
</reference>
<evidence type="ECO:0000313" key="1">
    <source>
        <dbReference type="EMBL" id="GLV14386.1"/>
    </source>
</evidence>
<dbReference type="EMBL" id="FNOJ01000008">
    <property type="protein sequence ID" value="SDW56671.1"/>
    <property type="molecule type" value="Genomic_DNA"/>
</dbReference>
<protein>
    <submittedName>
        <fullName evidence="2">Uncharacterized protein YuzB, UPF0349 family</fullName>
    </submittedName>
</protein>
<accession>A0A1H2UKR9</accession>